<reference evidence="2 3" key="1">
    <citation type="submission" date="2017-07" db="EMBL/GenBank/DDBJ databases">
        <title>Draft whole genome sequences of clinical Proprionibacteriaceae strains.</title>
        <authorList>
            <person name="Bernier A.-M."/>
            <person name="Bernard K."/>
            <person name="Domingo M.-C."/>
        </authorList>
    </citation>
    <scope>NUCLEOTIDE SEQUENCE [LARGE SCALE GENOMIC DNA]</scope>
    <source>
        <strain evidence="2 3">NML 160184</strain>
    </source>
</reference>
<keyword evidence="1" id="KW-0812">Transmembrane</keyword>
<organism evidence="2 3">
    <name type="scientific">Parenemella sanctibonifatiensis</name>
    <dbReference type="NCBI Taxonomy" id="2016505"/>
    <lineage>
        <taxon>Bacteria</taxon>
        <taxon>Bacillati</taxon>
        <taxon>Actinomycetota</taxon>
        <taxon>Actinomycetes</taxon>
        <taxon>Propionibacteriales</taxon>
        <taxon>Propionibacteriaceae</taxon>
        <taxon>Parenemella</taxon>
    </lineage>
</organism>
<keyword evidence="1" id="KW-0472">Membrane</keyword>
<dbReference type="AlphaFoldDB" id="A0A255EEI4"/>
<comment type="caution">
    <text evidence="2">The sequence shown here is derived from an EMBL/GenBank/DDBJ whole genome shotgun (WGS) entry which is preliminary data.</text>
</comment>
<dbReference type="EMBL" id="NMVI01000015">
    <property type="protein sequence ID" value="OYN87812.1"/>
    <property type="molecule type" value="Genomic_DNA"/>
</dbReference>
<sequence length="452" mass="48447">MGRDQARTVLSTGEELPGLYAYVHTAGALADHAEGDAPDWWAMQSQLDAPRSGALAAQPAVLERCAGWPDVARVLGEDLVAWQRLATDADLREQVSAALAHHAFDHAWNDPDRFPDLRSQPLVQYGELSPRVGGGVSGTDVDGGVAPVSADGTRTAYGKVLNATLDRRGESCIRLNPRQHRAVGGRDYCELQSAALRRVVGAPAPTTIAKVMIDPDQPDDEVQVDQVLRIAIGLEPGEVVRYRGVTLRRSRVADPILGTPATISARVHLSTVATAERDVVLLDPLSLEVLGVDSGDNVVIEGRADDQGEVPHLEVKAFQVPEHELDSRRHQFGGGFGARMPDAATALGHAPDLPAILVDAALRERLGLAGTQLGTVRVRPARGQQLRGELREFTLIMAVALIGVIAVVEQPLVVIVLTAAVVVGSALLVVARLRHRLGYKLTVRSRSRDTPR</sequence>
<name>A0A255EEI4_9ACTN</name>
<evidence type="ECO:0000256" key="1">
    <source>
        <dbReference type="SAM" id="Phobius"/>
    </source>
</evidence>
<feature type="transmembrane region" description="Helical" evidence="1">
    <location>
        <begin position="414"/>
        <end position="431"/>
    </location>
</feature>
<keyword evidence="1" id="KW-1133">Transmembrane helix</keyword>
<dbReference type="Proteomes" id="UP000216533">
    <property type="component" value="Unassembled WGS sequence"/>
</dbReference>
<dbReference type="RefSeq" id="WP_094450477.1">
    <property type="nucleotide sequence ID" value="NZ_NMVI01000015.1"/>
</dbReference>
<accession>A0A255EEI4</accession>
<evidence type="ECO:0000313" key="3">
    <source>
        <dbReference type="Proteomes" id="UP000216533"/>
    </source>
</evidence>
<gene>
    <name evidence="2" type="ORF">CGZ92_05970</name>
</gene>
<evidence type="ECO:0000313" key="2">
    <source>
        <dbReference type="EMBL" id="OYN87812.1"/>
    </source>
</evidence>
<protein>
    <submittedName>
        <fullName evidence="2">Uncharacterized protein</fullName>
    </submittedName>
</protein>
<proteinExistence type="predicted"/>